<dbReference type="EMBL" id="JAIWYP010000002">
    <property type="protein sequence ID" value="KAH3864129.1"/>
    <property type="molecule type" value="Genomic_DNA"/>
</dbReference>
<evidence type="ECO:0000313" key="2">
    <source>
        <dbReference type="EMBL" id="KAH3864129.1"/>
    </source>
</evidence>
<sequence>MRYLQFTNRSCLNSRYVGFCNGGGYRGTFCCGVTKRCLITHWCECFYRSCSTNSCICNYSSVASFFGHHIAFQQIPKINKNGNKSPEGSKNDNAKGSKYRELLAEKRQINYYNGKTETPGGKVTPETTTRGRTQREERETGKKKGEEAKQRIKKEPRDRSNSKRNRRYVRF</sequence>
<keyword evidence="3" id="KW-1185">Reference proteome</keyword>
<feature type="region of interest" description="Disordered" evidence="1">
    <location>
        <begin position="78"/>
        <end position="171"/>
    </location>
</feature>
<protein>
    <submittedName>
        <fullName evidence="2">Uncharacterized protein</fullName>
    </submittedName>
</protein>
<dbReference type="Proteomes" id="UP000828390">
    <property type="component" value="Unassembled WGS sequence"/>
</dbReference>
<organism evidence="2 3">
    <name type="scientific">Dreissena polymorpha</name>
    <name type="common">Zebra mussel</name>
    <name type="synonym">Mytilus polymorpha</name>
    <dbReference type="NCBI Taxonomy" id="45954"/>
    <lineage>
        <taxon>Eukaryota</taxon>
        <taxon>Metazoa</taxon>
        <taxon>Spiralia</taxon>
        <taxon>Lophotrochozoa</taxon>
        <taxon>Mollusca</taxon>
        <taxon>Bivalvia</taxon>
        <taxon>Autobranchia</taxon>
        <taxon>Heteroconchia</taxon>
        <taxon>Euheterodonta</taxon>
        <taxon>Imparidentia</taxon>
        <taxon>Neoheterodontei</taxon>
        <taxon>Myida</taxon>
        <taxon>Dreissenoidea</taxon>
        <taxon>Dreissenidae</taxon>
        <taxon>Dreissena</taxon>
    </lineage>
</organism>
<reference evidence="2" key="1">
    <citation type="journal article" date="2019" name="bioRxiv">
        <title>The Genome of the Zebra Mussel, Dreissena polymorpha: A Resource for Invasive Species Research.</title>
        <authorList>
            <person name="McCartney M.A."/>
            <person name="Auch B."/>
            <person name="Kono T."/>
            <person name="Mallez S."/>
            <person name="Zhang Y."/>
            <person name="Obille A."/>
            <person name="Becker A."/>
            <person name="Abrahante J.E."/>
            <person name="Garbe J."/>
            <person name="Badalamenti J.P."/>
            <person name="Herman A."/>
            <person name="Mangelson H."/>
            <person name="Liachko I."/>
            <person name="Sullivan S."/>
            <person name="Sone E.D."/>
            <person name="Koren S."/>
            <person name="Silverstein K.A.T."/>
            <person name="Beckman K.B."/>
            <person name="Gohl D.M."/>
        </authorList>
    </citation>
    <scope>NUCLEOTIDE SEQUENCE</scope>
    <source>
        <strain evidence="2">Duluth1</strain>
        <tissue evidence="2">Whole animal</tissue>
    </source>
</reference>
<evidence type="ECO:0000256" key="1">
    <source>
        <dbReference type="SAM" id="MobiDB-lite"/>
    </source>
</evidence>
<feature type="compositionally biased region" description="Basic and acidic residues" evidence="1">
    <location>
        <begin position="133"/>
        <end position="161"/>
    </location>
</feature>
<evidence type="ECO:0000313" key="3">
    <source>
        <dbReference type="Proteomes" id="UP000828390"/>
    </source>
</evidence>
<name>A0A9D4LUN7_DREPO</name>
<comment type="caution">
    <text evidence="2">The sequence shown here is derived from an EMBL/GenBank/DDBJ whole genome shotgun (WGS) entry which is preliminary data.</text>
</comment>
<reference evidence="2" key="2">
    <citation type="submission" date="2020-11" db="EMBL/GenBank/DDBJ databases">
        <authorList>
            <person name="McCartney M.A."/>
            <person name="Auch B."/>
            <person name="Kono T."/>
            <person name="Mallez S."/>
            <person name="Becker A."/>
            <person name="Gohl D.M."/>
            <person name="Silverstein K.A.T."/>
            <person name="Koren S."/>
            <person name="Bechman K.B."/>
            <person name="Herman A."/>
            <person name="Abrahante J.E."/>
            <person name="Garbe J."/>
        </authorList>
    </citation>
    <scope>NUCLEOTIDE SEQUENCE</scope>
    <source>
        <strain evidence="2">Duluth1</strain>
        <tissue evidence="2">Whole animal</tissue>
    </source>
</reference>
<dbReference type="AlphaFoldDB" id="A0A9D4LUN7"/>
<feature type="compositionally biased region" description="Basic residues" evidence="1">
    <location>
        <begin position="162"/>
        <end position="171"/>
    </location>
</feature>
<feature type="compositionally biased region" description="Basic and acidic residues" evidence="1">
    <location>
        <begin position="87"/>
        <end position="108"/>
    </location>
</feature>
<proteinExistence type="predicted"/>
<accession>A0A9D4LUN7</accession>
<gene>
    <name evidence="2" type="ORF">DPMN_027143</name>
</gene>